<name>A0A067T3P0_GALM3</name>
<dbReference type="STRING" id="685588.A0A067T3P0"/>
<dbReference type="OrthoDB" id="1896086at2759"/>
<proteinExistence type="predicted"/>
<accession>A0A067T3P0</accession>
<protein>
    <recommendedName>
        <fullName evidence="4">Killer toxin Kp4 domain-containing protein</fullName>
    </recommendedName>
</protein>
<evidence type="ECO:0000313" key="3">
    <source>
        <dbReference type="Proteomes" id="UP000027222"/>
    </source>
</evidence>
<dbReference type="Pfam" id="PF15474">
    <property type="entry name" value="MU117"/>
    <property type="match status" value="1"/>
</dbReference>
<dbReference type="Proteomes" id="UP000027222">
    <property type="component" value="Unassembled WGS sequence"/>
</dbReference>
<dbReference type="Gene3D" id="3.30.430.10">
    <property type="entry name" value="Killer Toxin P4, subunit A"/>
    <property type="match status" value="1"/>
</dbReference>
<keyword evidence="3" id="KW-1185">Reference proteome</keyword>
<dbReference type="AlphaFoldDB" id="A0A067T3P0"/>
<dbReference type="EMBL" id="KL142376">
    <property type="protein sequence ID" value="KDR77756.1"/>
    <property type="molecule type" value="Genomic_DNA"/>
</dbReference>
<evidence type="ECO:0008006" key="4">
    <source>
        <dbReference type="Google" id="ProtNLM"/>
    </source>
</evidence>
<feature type="chain" id="PRO_5001646491" description="Killer toxin Kp4 domain-containing protein" evidence="1">
    <location>
        <begin position="21"/>
        <end position="150"/>
    </location>
</feature>
<dbReference type="InterPro" id="IPR029167">
    <property type="entry name" value="Mug117"/>
</dbReference>
<keyword evidence="1" id="KW-0732">Signal</keyword>
<evidence type="ECO:0000313" key="2">
    <source>
        <dbReference type="EMBL" id="KDR77756.1"/>
    </source>
</evidence>
<dbReference type="HOGENOM" id="CLU_133401_0_0_1"/>
<reference evidence="3" key="1">
    <citation type="journal article" date="2014" name="Proc. Natl. Acad. Sci. U.S.A.">
        <title>Extensive sampling of basidiomycete genomes demonstrates inadequacy of the white-rot/brown-rot paradigm for wood decay fungi.</title>
        <authorList>
            <person name="Riley R."/>
            <person name="Salamov A.A."/>
            <person name="Brown D.W."/>
            <person name="Nagy L.G."/>
            <person name="Floudas D."/>
            <person name="Held B.W."/>
            <person name="Levasseur A."/>
            <person name="Lombard V."/>
            <person name="Morin E."/>
            <person name="Otillar R."/>
            <person name="Lindquist E.A."/>
            <person name="Sun H."/>
            <person name="LaButti K.M."/>
            <person name="Schmutz J."/>
            <person name="Jabbour D."/>
            <person name="Luo H."/>
            <person name="Baker S.E."/>
            <person name="Pisabarro A.G."/>
            <person name="Walton J.D."/>
            <person name="Blanchette R.A."/>
            <person name="Henrissat B."/>
            <person name="Martin F."/>
            <person name="Cullen D."/>
            <person name="Hibbett D.S."/>
            <person name="Grigoriev I.V."/>
        </authorList>
    </citation>
    <scope>NUCLEOTIDE SEQUENCE [LARGE SCALE GENOMIC DNA]</scope>
    <source>
        <strain evidence="3">CBS 339.88</strain>
    </source>
</reference>
<gene>
    <name evidence="2" type="ORF">GALMADRAFT_65531</name>
</gene>
<evidence type="ECO:0000256" key="1">
    <source>
        <dbReference type="SAM" id="SignalP"/>
    </source>
</evidence>
<sequence length="150" mass="15474">MRTSISFITLIAFVAGAASALNLNNGVSTVSVEVGPDNVAARSALFERDTFNCKGSSRCSNSQGFKNQCLSAFNLIEDTIYRPGGGGASGVCSGNCGIFIQSTPGNNCPVNIDGQNLRNAYNLIRGAGCQACGSDVNGECEVTINFVTGC</sequence>
<feature type="signal peptide" evidence="1">
    <location>
        <begin position="1"/>
        <end position="20"/>
    </location>
</feature>
<organism evidence="2 3">
    <name type="scientific">Galerina marginata (strain CBS 339.88)</name>
    <dbReference type="NCBI Taxonomy" id="685588"/>
    <lineage>
        <taxon>Eukaryota</taxon>
        <taxon>Fungi</taxon>
        <taxon>Dikarya</taxon>
        <taxon>Basidiomycota</taxon>
        <taxon>Agaricomycotina</taxon>
        <taxon>Agaricomycetes</taxon>
        <taxon>Agaricomycetidae</taxon>
        <taxon>Agaricales</taxon>
        <taxon>Agaricineae</taxon>
        <taxon>Strophariaceae</taxon>
        <taxon>Galerina</taxon>
    </lineage>
</organism>